<dbReference type="AlphaFoldDB" id="A0A1F2UGH1"/>
<accession>A0A1F2UGH1</accession>
<keyword evidence="1" id="KW-1133">Transmembrane helix</keyword>
<reference evidence="2 3" key="1">
    <citation type="journal article" date="2016" name="Nat. Commun.">
        <title>Thousands of microbial genomes shed light on interconnected biogeochemical processes in an aquifer system.</title>
        <authorList>
            <person name="Anantharaman K."/>
            <person name="Brown C.T."/>
            <person name="Hug L.A."/>
            <person name="Sharon I."/>
            <person name="Castelle C.J."/>
            <person name="Probst A.J."/>
            <person name="Thomas B.C."/>
            <person name="Singh A."/>
            <person name="Wilkins M.J."/>
            <person name="Karaoz U."/>
            <person name="Brodie E.L."/>
            <person name="Williams K.H."/>
            <person name="Hubbard S.S."/>
            <person name="Banfield J.F."/>
        </authorList>
    </citation>
    <scope>NUCLEOTIDE SEQUENCE [LARGE SCALE GENOMIC DNA]</scope>
</reference>
<sequence length="181" mass="20588">MRLNKRSYAIIIGVVVVVLAGVGVQMMLGGKSSPDSMKREVDVKNLVINGWAIKHNARLNENQDKIREFKQALIEYYSAESGALVEQQRLLDAMTAADIAAATDDNSGERISSFNISDVKFTKEKLTGDKAEVEALIEFFIRYRTQAQDYSTYGKNTYRWEVAKEKDKWKIIKEEMLPDKE</sequence>
<gene>
    <name evidence="2" type="ORF">A2074_04500</name>
</gene>
<feature type="transmembrane region" description="Helical" evidence="1">
    <location>
        <begin position="7"/>
        <end position="28"/>
    </location>
</feature>
<comment type="caution">
    <text evidence="2">The sequence shown here is derived from an EMBL/GenBank/DDBJ whole genome shotgun (WGS) entry which is preliminary data.</text>
</comment>
<keyword evidence="1" id="KW-0812">Transmembrane</keyword>
<dbReference type="Proteomes" id="UP000178086">
    <property type="component" value="Unassembled WGS sequence"/>
</dbReference>
<evidence type="ECO:0000256" key="1">
    <source>
        <dbReference type="SAM" id="Phobius"/>
    </source>
</evidence>
<evidence type="ECO:0000313" key="3">
    <source>
        <dbReference type="Proteomes" id="UP000178086"/>
    </source>
</evidence>
<dbReference type="EMBL" id="MELI01000104">
    <property type="protein sequence ID" value="OFW32121.1"/>
    <property type="molecule type" value="Genomic_DNA"/>
</dbReference>
<organism evidence="2 3">
    <name type="scientific">Candidatus Aquicultor primus</name>
    <dbReference type="NCBI Taxonomy" id="1797195"/>
    <lineage>
        <taxon>Bacteria</taxon>
        <taxon>Bacillati</taxon>
        <taxon>Actinomycetota</taxon>
        <taxon>Candidatus Aquicultoria</taxon>
        <taxon>Candidatus Aquicultorales</taxon>
        <taxon>Candidatus Aquicultoraceae</taxon>
        <taxon>Candidatus Aquicultor</taxon>
    </lineage>
</organism>
<keyword evidence="1" id="KW-0472">Membrane</keyword>
<proteinExistence type="predicted"/>
<protein>
    <submittedName>
        <fullName evidence="2">Uncharacterized protein</fullName>
    </submittedName>
</protein>
<evidence type="ECO:0000313" key="2">
    <source>
        <dbReference type="EMBL" id="OFW32121.1"/>
    </source>
</evidence>
<name>A0A1F2UGH1_9ACTN</name>